<protein>
    <recommendedName>
        <fullName evidence="9">Nucleotidyltransferase</fullName>
    </recommendedName>
</protein>
<name>A0A0M2V334_9BACT</name>
<evidence type="ECO:0000256" key="5">
    <source>
        <dbReference type="ARBA" id="ARBA00022801"/>
    </source>
</evidence>
<accession>A0A0M2V334</accession>
<dbReference type="EMBL" id="LAQJ01000018">
    <property type="protein sequence ID" value="KKO21089.1"/>
    <property type="molecule type" value="Genomic_DNA"/>
</dbReference>
<keyword evidence="5" id="KW-0378">Hydrolase</keyword>
<proteinExistence type="inferred from homology"/>
<dbReference type="InterPro" id="IPR037038">
    <property type="entry name" value="HepT-like_sf"/>
</dbReference>
<evidence type="ECO:0000313" key="7">
    <source>
        <dbReference type="EMBL" id="KKO21089.1"/>
    </source>
</evidence>
<gene>
    <name evidence="7" type="ORF">BROFUL_00171</name>
</gene>
<keyword evidence="4" id="KW-0547">Nucleotide-binding</keyword>
<dbReference type="InterPro" id="IPR051813">
    <property type="entry name" value="HepT_RNase_toxin"/>
</dbReference>
<comment type="similarity">
    <text evidence="6">Belongs to the HepT RNase toxin family.</text>
</comment>
<dbReference type="Gene3D" id="1.20.120.580">
    <property type="entry name" value="bsu32300-like"/>
    <property type="match status" value="1"/>
</dbReference>
<dbReference type="GO" id="GO:0004540">
    <property type="term" value="F:RNA nuclease activity"/>
    <property type="evidence" value="ECO:0007669"/>
    <property type="project" value="InterPro"/>
</dbReference>
<dbReference type="GO" id="GO:0000166">
    <property type="term" value="F:nucleotide binding"/>
    <property type="evidence" value="ECO:0007669"/>
    <property type="project" value="UniProtKB-KW"/>
</dbReference>
<dbReference type="AlphaFoldDB" id="A0A0M2V334"/>
<evidence type="ECO:0000313" key="8">
    <source>
        <dbReference type="Proteomes" id="UP000034954"/>
    </source>
</evidence>
<reference evidence="7 8" key="1">
    <citation type="journal article" date="2013" name="BMC Microbiol.">
        <title>Identification of the type II cytochrome c maturation pathway in anammox bacteria by comparative genomics.</title>
        <authorList>
            <person name="Ferousi C."/>
            <person name="Speth D.R."/>
            <person name="Reimann J."/>
            <person name="Op den Camp H.J."/>
            <person name="Allen J.W."/>
            <person name="Keltjens J.T."/>
            <person name="Jetten M.S."/>
        </authorList>
    </citation>
    <scope>NUCLEOTIDE SEQUENCE [LARGE SCALE GENOMIC DNA]</scope>
    <source>
        <strain evidence="7">RU1</strain>
    </source>
</reference>
<dbReference type="GO" id="GO:0110001">
    <property type="term" value="C:toxin-antitoxin complex"/>
    <property type="evidence" value="ECO:0007669"/>
    <property type="project" value="InterPro"/>
</dbReference>
<dbReference type="InterPro" id="IPR008201">
    <property type="entry name" value="HepT-like"/>
</dbReference>
<organism evidence="7 8">
    <name type="scientific">Candidatus Brocadia fulgida</name>
    <dbReference type="NCBI Taxonomy" id="380242"/>
    <lineage>
        <taxon>Bacteria</taxon>
        <taxon>Pseudomonadati</taxon>
        <taxon>Planctomycetota</taxon>
        <taxon>Candidatus Brocadiia</taxon>
        <taxon>Candidatus Brocadiales</taxon>
        <taxon>Candidatus Brocadiaceae</taxon>
        <taxon>Candidatus Brocadia</taxon>
    </lineage>
</organism>
<keyword evidence="8" id="KW-1185">Reference proteome</keyword>
<evidence type="ECO:0000256" key="6">
    <source>
        <dbReference type="ARBA" id="ARBA00024207"/>
    </source>
</evidence>
<keyword evidence="2" id="KW-1277">Toxin-antitoxin system</keyword>
<dbReference type="GO" id="GO:0016787">
    <property type="term" value="F:hydrolase activity"/>
    <property type="evidence" value="ECO:0007669"/>
    <property type="project" value="UniProtKB-KW"/>
</dbReference>
<comment type="caution">
    <text evidence="7">The sequence shown here is derived from an EMBL/GenBank/DDBJ whole genome shotgun (WGS) entry which is preliminary data.</text>
</comment>
<keyword evidence="3" id="KW-0540">Nuclease</keyword>
<evidence type="ECO:0000256" key="1">
    <source>
        <dbReference type="ARBA" id="ARBA00022553"/>
    </source>
</evidence>
<dbReference type="Pfam" id="PF01934">
    <property type="entry name" value="HepT-like"/>
    <property type="match status" value="1"/>
</dbReference>
<dbReference type="PATRIC" id="fig|380242.3.peg.211"/>
<dbReference type="Proteomes" id="UP000034954">
    <property type="component" value="Unassembled WGS sequence"/>
</dbReference>
<evidence type="ECO:0000256" key="4">
    <source>
        <dbReference type="ARBA" id="ARBA00022741"/>
    </source>
</evidence>
<evidence type="ECO:0008006" key="9">
    <source>
        <dbReference type="Google" id="ProtNLM"/>
    </source>
</evidence>
<evidence type="ECO:0000256" key="3">
    <source>
        <dbReference type="ARBA" id="ARBA00022722"/>
    </source>
</evidence>
<dbReference type="PANTHER" id="PTHR34139:SF1">
    <property type="entry name" value="RNASE MJ1380-RELATED"/>
    <property type="match status" value="1"/>
</dbReference>
<sequence length="117" mass="13978">MKRNAKLYISDILEYMERAESHIKSLGFEEFLKEEKTCDAVIRCIEVIGEATKNIPDEIRSKYHFIPWRDMAGMRDKIIHAYFTVDFETVWLVVKEEIPRLKPMIKRVSEDLENELR</sequence>
<evidence type="ECO:0000256" key="2">
    <source>
        <dbReference type="ARBA" id="ARBA00022649"/>
    </source>
</evidence>
<dbReference type="PANTHER" id="PTHR34139">
    <property type="entry name" value="UPF0331 PROTEIN MJ0127"/>
    <property type="match status" value="1"/>
</dbReference>
<keyword evidence="1" id="KW-0597">Phosphoprotein</keyword>